<dbReference type="KEGG" id="bmeg:BG04_4560"/>
<evidence type="ECO:0000313" key="1">
    <source>
        <dbReference type="EMBL" id="AJI23884.1"/>
    </source>
</evidence>
<proteinExistence type="predicted"/>
<name>A0A0B6AVK3_PRIM2</name>
<organism evidence="1 2">
    <name type="scientific">Priestia megaterium (strain ATCC 14581 / DSM 32 / CCUG 1817 / JCM 2506 / NBRC 15308 / NCIMB 9376 / NCTC 10342 / NRRL B-14308 / VKM B-512 / Ford 19)</name>
    <name type="common">Bacillus megaterium</name>
    <dbReference type="NCBI Taxonomy" id="1348623"/>
    <lineage>
        <taxon>Bacteria</taxon>
        <taxon>Bacillati</taxon>
        <taxon>Bacillota</taxon>
        <taxon>Bacilli</taxon>
        <taxon>Bacillales</taxon>
        <taxon>Bacillaceae</taxon>
        <taxon>Priestia</taxon>
    </lineage>
</organism>
<sequence>MASNRKFEVIEDFKDLQDKNKIYRKGDWYPKPANKNINDERLEELLTNKNKQGRPVIKELEQA</sequence>
<dbReference type="HOGENOM" id="CLU_185116_1_0_9"/>
<dbReference type="GeneID" id="93642558"/>
<dbReference type="EMBL" id="CP009920">
    <property type="protein sequence ID" value="AJI23884.1"/>
    <property type="molecule type" value="Genomic_DNA"/>
</dbReference>
<evidence type="ECO:0000313" key="2">
    <source>
        <dbReference type="Proteomes" id="UP000031829"/>
    </source>
</evidence>
<dbReference type="AlphaFoldDB" id="A0A0B6AVK3"/>
<accession>A0A0B6AVK3</accession>
<dbReference type="Proteomes" id="UP000031829">
    <property type="component" value="Chromosome"/>
</dbReference>
<dbReference type="RefSeq" id="WP_034652354.1">
    <property type="nucleotide sequence ID" value="NZ_BCVB01000004.1"/>
</dbReference>
<protein>
    <submittedName>
        <fullName evidence="1">Uncharacterized protein</fullName>
    </submittedName>
</protein>
<reference evidence="1 2" key="1">
    <citation type="journal article" date="2015" name="Genome Announc.">
        <title>Complete genome sequences for 35 biothreat assay-relevant bacillus species.</title>
        <authorList>
            <person name="Johnson S.L."/>
            <person name="Daligault H.E."/>
            <person name="Davenport K.W."/>
            <person name="Jaissle J."/>
            <person name="Frey K.G."/>
            <person name="Ladner J.T."/>
            <person name="Broomall S.M."/>
            <person name="Bishop-Lilly K.A."/>
            <person name="Bruce D.C."/>
            <person name="Gibbons H.S."/>
            <person name="Coyne S.R."/>
            <person name="Lo C.C."/>
            <person name="Meincke L."/>
            <person name="Munk A.C."/>
            <person name="Koroleva G.I."/>
            <person name="Rosenzweig C.N."/>
            <person name="Palacios G.F."/>
            <person name="Redden C.L."/>
            <person name="Minogue T.D."/>
            <person name="Chain P.S."/>
        </authorList>
    </citation>
    <scope>NUCLEOTIDE SEQUENCE [LARGE SCALE GENOMIC DNA]</scope>
    <source>
        <strain evidence="2">ATCC 14581 / DSM 32 / JCM 2506 / NBRC 15308 / NCIMB 9376 / NCTC 10342 / NRRL B-14308 / VKM B-512</strain>
    </source>
</reference>
<gene>
    <name evidence="1" type="ORF">BG04_4560</name>
</gene>